<evidence type="ECO:0000313" key="2">
    <source>
        <dbReference type="EMBL" id="KAG2630797.1"/>
    </source>
</evidence>
<accession>A0A8T0V8V8</accession>
<feature type="region of interest" description="Disordered" evidence="1">
    <location>
        <begin position="1"/>
        <end position="59"/>
    </location>
</feature>
<organism evidence="2 3">
    <name type="scientific">Panicum virgatum</name>
    <name type="common">Blackwell switchgrass</name>
    <dbReference type="NCBI Taxonomy" id="38727"/>
    <lineage>
        <taxon>Eukaryota</taxon>
        <taxon>Viridiplantae</taxon>
        <taxon>Streptophyta</taxon>
        <taxon>Embryophyta</taxon>
        <taxon>Tracheophyta</taxon>
        <taxon>Spermatophyta</taxon>
        <taxon>Magnoliopsida</taxon>
        <taxon>Liliopsida</taxon>
        <taxon>Poales</taxon>
        <taxon>Poaceae</taxon>
        <taxon>PACMAD clade</taxon>
        <taxon>Panicoideae</taxon>
        <taxon>Panicodae</taxon>
        <taxon>Paniceae</taxon>
        <taxon>Panicinae</taxon>
        <taxon>Panicum</taxon>
        <taxon>Panicum sect. Hiantes</taxon>
    </lineage>
</organism>
<dbReference type="GO" id="GO:1990837">
    <property type="term" value="F:sequence-specific double-stranded DNA binding"/>
    <property type="evidence" value="ECO:0007669"/>
    <property type="project" value="TreeGrafter"/>
</dbReference>
<proteinExistence type="predicted"/>
<dbReference type="GO" id="GO:0005634">
    <property type="term" value="C:nucleus"/>
    <property type="evidence" value="ECO:0007669"/>
    <property type="project" value="TreeGrafter"/>
</dbReference>
<sequence length="190" mass="21371">MSTTDSESAPMSHGSHPETDSRVESINESKANQSKAIEIEDDEEKIDPSEEKDGAEVGSKRKLTSIVWKEFKRVKWHGKIKAKCNYCFAKLGGDTRSGTKHLHDHMKSCTRRKIKLAGNKTLSQSSLRFGATDSGKVSVEHYTFDQDVARKELGAMMVLHEYPLSMVDHAGFRRFVHALQPCLRLALETH</sequence>
<dbReference type="InterPro" id="IPR053031">
    <property type="entry name" value="Cuticle_assoc_protein"/>
</dbReference>
<feature type="compositionally biased region" description="Basic and acidic residues" evidence="1">
    <location>
        <begin position="15"/>
        <end position="27"/>
    </location>
</feature>
<protein>
    <recommendedName>
        <fullName evidence="4">BED-type domain-containing protein</fullName>
    </recommendedName>
</protein>
<evidence type="ECO:0000313" key="3">
    <source>
        <dbReference type="Proteomes" id="UP000823388"/>
    </source>
</evidence>
<reference evidence="2" key="1">
    <citation type="submission" date="2020-05" db="EMBL/GenBank/DDBJ databases">
        <title>WGS assembly of Panicum virgatum.</title>
        <authorList>
            <person name="Lovell J.T."/>
            <person name="Jenkins J."/>
            <person name="Shu S."/>
            <person name="Juenger T.E."/>
            <person name="Schmutz J."/>
        </authorList>
    </citation>
    <scope>NUCLEOTIDE SEQUENCE</scope>
    <source>
        <strain evidence="2">AP13</strain>
    </source>
</reference>
<gene>
    <name evidence="2" type="ORF">PVAP13_3KG548500</name>
</gene>
<dbReference type="SUPFAM" id="SSF57667">
    <property type="entry name" value="beta-beta-alpha zinc fingers"/>
    <property type="match status" value="1"/>
</dbReference>
<comment type="caution">
    <text evidence="2">The sequence shown here is derived from an EMBL/GenBank/DDBJ whole genome shotgun (WGS) entry which is preliminary data.</text>
</comment>
<evidence type="ECO:0008006" key="4">
    <source>
        <dbReference type="Google" id="ProtNLM"/>
    </source>
</evidence>
<dbReference type="SMART" id="SM00614">
    <property type="entry name" value="ZnF_BED"/>
    <property type="match status" value="1"/>
</dbReference>
<dbReference type="GO" id="GO:0006357">
    <property type="term" value="P:regulation of transcription by RNA polymerase II"/>
    <property type="evidence" value="ECO:0007669"/>
    <property type="project" value="TreeGrafter"/>
</dbReference>
<dbReference type="InterPro" id="IPR036236">
    <property type="entry name" value="Znf_C2H2_sf"/>
</dbReference>
<evidence type="ECO:0000256" key="1">
    <source>
        <dbReference type="SAM" id="MobiDB-lite"/>
    </source>
</evidence>
<feature type="compositionally biased region" description="Basic and acidic residues" evidence="1">
    <location>
        <begin position="46"/>
        <end position="59"/>
    </location>
</feature>
<name>A0A8T0V8V8_PANVG</name>
<dbReference type="EMBL" id="CM029041">
    <property type="protein sequence ID" value="KAG2630797.1"/>
    <property type="molecule type" value="Genomic_DNA"/>
</dbReference>
<dbReference type="PANTHER" id="PTHR34396:SF25">
    <property type="entry name" value="BOUNDARY ELEMENT ASSOCIATED FACTOR"/>
    <property type="match status" value="1"/>
</dbReference>
<dbReference type="Proteomes" id="UP000823388">
    <property type="component" value="Chromosome 3K"/>
</dbReference>
<dbReference type="AlphaFoldDB" id="A0A8T0V8V8"/>
<keyword evidence="3" id="KW-1185">Reference proteome</keyword>
<dbReference type="PANTHER" id="PTHR34396">
    <property type="entry name" value="OS03G0264950 PROTEIN-RELATED"/>
    <property type="match status" value="1"/>
</dbReference>